<dbReference type="AlphaFoldDB" id="A0A6C0KC77"/>
<accession>A0A6C0KC77</accession>
<protein>
    <submittedName>
        <fullName evidence="1">Uncharacterized protein</fullName>
    </submittedName>
</protein>
<evidence type="ECO:0000313" key="1">
    <source>
        <dbReference type="EMBL" id="QHU15299.1"/>
    </source>
</evidence>
<sequence>MQTLRCVDMTMCARCGAALTGGPPPMCDDCSRARHDEAFDAVRRCCVTASFEVYNESLGGAPFSIQRIRERALEIAMDAVKTERNESLGT</sequence>
<name>A0A6C0KC77_9ZZZZ</name>
<organism evidence="1">
    <name type="scientific">viral metagenome</name>
    <dbReference type="NCBI Taxonomy" id="1070528"/>
    <lineage>
        <taxon>unclassified sequences</taxon>
        <taxon>metagenomes</taxon>
        <taxon>organismal metagenomes</taxon>
    </lineage>
</organism>
<reference evidence="1" key="1">
    <citation type="journal article" date="2020" name="Nature">
        <title>Giant virus diversity and host interactions through global metagenomics.</title>
        <authorList>
            <person name="Schulz F."/>
            <person name="Roux S."/>
            <person name="Paez-Espino D."/>
            <person name="Jungbluth S."/>
            <person name="Walsh D.A."/>
            <person name="Denef V.J."/>
            <person name="McMahon K.D."/>
            <person name="Konstantinidis K.T."/>
            <person name="Eloe-Fadrosh E.A."/>
            <person name="Kyrpides N.C."/>
            <person name="Woyke T."/>
        </authorList>
    </citation>
    <scope>NUCLEOTIDE SEQUENCE</scope>
    <source>
        <strain evidence="1">GVMAG-S-1103017-68</strain>
    </source>
</reference>
<dbReference type="EMBL" id="MN740854">
    <property type="protein sequence ID" value="QHU15299.1"/>
    <property type="molecule type" value="Genomic_DNA"/>
</dbReference>
<proteinExistence type="predicted"/>